<feature type="compositionally biased region" description="Polar residues" evidence="1">
    <location>
        <begin position="20"/>
        <end position="29"/>
    </location>
</feature>
<feature type="region of interest" description="Disordered" evidence="1">
    <location>
        <begin position="1"/>
        <end position="33"/>
    </location>
</feature>
<organism evidence="2">
    <name type="scientific">Aspergillus arachidicola</name>
    <dbReference type="NCBI Taxonomy" id="656916"/>
    <lineage>
        <taxon>Eukaryota</taxon>
        <taxon>Fungi</taxon>
        <taxon>Dikarya</taxon>
        <taxon>Ascomycota</taxon>
        <taxon>Pezizomycotina</taxon>
        <taxon>Eurotiomycetes</taxon>
        <taxon>Eurotiomycetidae</taxon>
        <taxon>Eurotiales</taxon>
        <taxon>Aspergillaceae</taxon>
        <taxon>Aspergillus</taxon>
        <taxon>Aspergillus subgen. Circumdati</taxon>
    </lineage>
</organism>
<evidence type="ECO:0000256" key="1">
    <source>
        <dbReference type="SAM" id="MobiDB-lite"/>
    </source>
</evidence>
<dbReference type="AlphaFoldDB" id="A0A5N6XR62"/>
<gene>
    <name evidence="2" type="ORF">BDV24DRAFT_145027</name>
</gene>
<reference evidence="2" key="1">
    <citation type="submission" date="2019-04" db="EMBL/GenBank/DDBJ databases">
        <title>Friends and foes A comparative genomics study of 23 Aspergillus species from section Flavi.</title>
        <authorList>
            <consortium name="DOE Joint Genome Institute"/>
            <person name="Kjaerbolling I."/>
            <person name="Vesth T."/>
            <person name="Frisvad J.C."/>
            <person name="Nybo J.L."/>
            <person name="Theobald S."/>
            <person name="Kildgaard S."/>
            <person name="Isbrandt T."/>
            <person name="Kuo A."/>
            <person name="Sato A."/>
            <person name="Lyhne E.K."/>
            <person name="Kogle M.E."/>
            <person name="Wiebenga A."/>
            <person name="Kun R.S."/>
            <person name="Lubbers R.J."/>
            <person name="Makela M.R."/>
            <person name="Barry K."/>
            <person name="Chovatia M."/>
            <person name="Clum A."/>
            <person name="Daum C."/>
            <person name="Haridas S."/>
            <person name="He G."/>
            <person name="LaButti K."/>
            <person name="Lipzen A."/>
            <person name="Mondo S."/>
            <person name="Riley R."/>
            <person name="Salamov A."/>
            <person name="Simmons B.A."/>
            <person name="Magnuson J.K."/>
            <person name="Henrissat B."/>
            <person name="Mortensen U.H."/>
            <person name="Larsen T.O."/>
            <person name="Devries R.P."/>
            <person name="Grigoriev I.V."/>
            <person name="Machida M."/>
            <person name="Baker S.E."/>
            <person name="Andersen M.R."/>
        </authorList>
    </citation>
    <scope>NUCLEOTIDE SEQUENCE</scope>
    <source>
        <strain evidence="2">CBS 117612</strain>
    </source>
</reference>
<sequence>MHSLYCSVSHQGPKGCRAPGSNSPTSLPRQTVPHPSSIALYARLASISKISPEYPVR</sequence>
<dbReference type="Proteomes" id="UP000325558">
    <property type="component" value="Unassembled WGS sequence"/>
</dbReference>
<name>A0A5N6XR62_9EURO</name>
<feature type="compositionally biased region" description="Polar residues" evidence="1">
    <location>
        <begin position="1"/>
        <end position="10"/>
    </location>
</feature>
<protein>
    <submittedName>
        <fullName evidence="2">Uncharacterized protein</fullName>
    </submittedName>
</protein>
<dbReference type="EMBL" id="ML737242">
    <property type="protein sequence ID" value="KAE8334866.1"/>
    <property type="molecule type" value="Genomic_DNA"/>
</dbReference>
<proteinExistence type="predicted"/>
<evidence type="ECO:0000313" key="2">
    <source>
        <dbReference type="EMBL" id="KAE8334866.1"/>
    </source>
</evidence>
<accession>A0A5N6XR62</accession>